<dbReference type="InterPro" id="IPR011545">
    <property type="entry name" value="DEAD/DEAH_box_helicase_dom"/>
</dbReference>
<dbReference type="GO" id="GO:0005524">
    <property type="term" value="F:ATP binding"/>
    <property type="evidence" value="ECO:0007669"/>
    <property type="project" value="UniProtKB-KW"/>
</dbReference>
<dbReference type="GeneID" id="92741643"/>
<dbReference type="NCBIfam" id="TIGR01389">
    <property type="entry name" value="recQ"/>
    <property type="match status" value="1"/>
</dbReference>
<evidence type="ECO:0000256" key="3">
    <source>
        <dbReference type="ARBA" id="ARBA00005446"/>
    </source>
</evidence>
<dbReference type="Pfam" id="PF00271">
    <property type="entry name" value="Helicase_C"/>
    <property type="match status" value="1"/>
</dbReference>
<dbReference type="InterPro" id="IPR010997">
    <property type="entry name" value="HRDC-like_sf"/>
</dbReference>
<keyword evidence="7 20" id="KW-0378">Hydrolase</keyword>
<feature type="domain" description="Helicase C-terminal" evidence="19">
    <location>
        <begin position="223"/>
        <end position="374"/>
    </location>
</feature>
<dbReference type="GO" id="GO:0030894">
    <property type="term" value="C:replisome"/>
    <property type="evidence" value="ECO:0007669"/>
    <property type="project" value="TreeGrafter"/>
</dbReference>
<keyword evidence="5" id="KW-0547">Nucleotide-binding</keyword>
<dbReference type="InterPro" id="IPR018982">
    <property type="entry name" value="RQC_domain"/>
</dbReference>
<name>A0AAQ3GSF6_ANAHA</name>
<dbReference type="InterPro" id="IPR006293">
    <property type="entry name" value="DNA_helicase_ATP-dep_RecQ_bac"/>
</dbReference>
<feature type="domain" description="HRDC" evidence="17">
    <location>
        <begin position="551"/>
        <end position="625"/>
    </location>
</feature>
<evidence type="ECO:0000256" key="4">
    <source>
        <dbReference type="ARBA" id="ARBA00022723"/>
    </source>
</evidence>
<accession>A0AAQ3GSF6</accession>
<dbReference type="CDD" id="cd18794">
    <property type="entry name" value="SF2_C_RecQ"/>
    <property type="match status" value="1"/>
</dbReference>
<dbReference type="InterPro" id="IPR044876">
    <property type="entry name" value="HRDC_dom_sf"/>
</dbReference>
<keyword evidence="11" id="KW-0238">DNA-binding</keyword>
<evidence type="ECO:0000256" key="10">
    <source>
        <dbReference type="ARBA" id="ARBA00022840"/>
    </source>
</evidence>
<dbReference type="SUPFAM" id="SSF52540">
    <property type="entry name" value="P-loop containing nucleoside triphosphate hydrolases"/>
    <property type="match status" value="1"/>
</dbReference>
<dbReference type="SMART" id="SM00487">
    <property type="entry name" value="DEXDc"/>
    <property type="match status" value="1"/>
</dbReference>
<evidence type="ECO:0000256" key="14">
    <source>
        <dbReference type="ARBA" id="ARBA00023235"/>
    </source>
</evidence>
<dbReference type="GO" id="GO:0006310">
    <property type="term" value="P:DNA recombination"/>
    <property type="evidence" value="ECO:0007669"/>
    <property type="project" value="UniProtKB-UniRule"/>
</dbReference>
<dbReference type="Pfam" id="PF16124">
    <property type="entry name" value="RecQ_Zn_bind"/>
    <property type="match status" value="1"/>
</dbReference>
<dbReference type="InterPro" id="IPR036390">
    <property type="entry name" value="WH_DNA-bd_sf"/>
</dbReference>
<dbReference type="Pfam" id="PF00570">
    <property type="entry name" value="HRDC"/>
    <property type="match status" value="1"/>
</dbReference>
<keyword evidence="12" id="KW-0233">DNA recombination</keyword>
<evidence type="ECO:0000256" key="9">
    <source>
        <dbReference type="ARBA" id="ARBA00022833"/>
    </source>
</evidence>
<comment type="catalytic activity">
    <reaction evidence="15">
        <text>Couples ATP hydrolysis with the unwinding of duplex DNA by translocating in the 3'-5' direction.</text>
        <dbReference type="EC" id="5.6.2.4"/>
    </reaction>
</comment>
<dbReference type="InterPro" id="IPR002121">
    <property type="entry name" value="HRDC_dom"/>
</dbReference>
<dbReference type="GO" id="GO:0009432">
    <property type="term" value="P:SOS response"/>
    <property type="evidence" value="ECO:0007669"/>
    <property type="project" value="UniProtKB-UniRule"/>
</dbReference>
<evidence type="ECO:0000259" key="19">
    <source>
        <dbReference type="PROSITE" id="PS51194"/>
    </source>
</evidence>
<reference evidence="20" key="1">
    <citation type="submission" date="2023-08" db="EMBL/GenBank/DDBJ databases">
        <title>Complete Genome Sequences of butyrate producing Anaerostipes hadrus strains BA1 and GIF7 isolated from the terminal ileum of a healthy lean male.</title>
        <authorList>
            <person name="Low A."/>
            <person name="Sheludchenko M."/>
            <person name="Cheng H.E."/>
            <person name="Koh X.Q."/>
            <person name="Lee J."/>
        </authorList>
    </citation>
    <scope>NUCLEOTIDE SEQUENCE</scope>
    <source>
        <strain evidence="20">BA1</strain>
    </source>
</reference>
<dbReference type="GO" id="GO:0006281">
    <property type="term" value="P:DNA repair"/>
    <property type="evidence" value="ECO:0007669"/>
    <property type="project" value="UniProtKB-KW"/>
</dbReference>
<organism evidence="20 21">
    <name type="scientific">Anaerostipes hadrus</name>
    <dbReference type="NCBI Taxonomy" id="649756"/>
    <lineage>
        <taxon>Bacteria</taxon>
        <taxon>Bacillati</taxon>
        <taxon>Bacillota</taxon>
        <taxon>Clostridia</taxon>
        <taxon>Lachnospirales</taxon>
        <taxon>Lachnospiraceae</taxon>
        <taxon>Anaerostipes</taxon>
    </lineage>
</organism>
<keyword evidence="4" id="KW-0479">Metal-binding</keyword>
<evidence type="ECO:0000256" key="15">
    <source>
        <dbReference type="ARBA" id="ARBA00034617"/>
    </source>
</evidence>
<evidence type="ECO:0000256" key="12">
    <source>
        <dbReference type="ARBA" id="ARBA00023172"/>
    </source>
</evidence>
<dbReference type="PROSITE" id="PS50967">
    <property type="entry name" value="HRDC"/>
    <property type="match status" value="1"/>
</dbReference>
<keyword evidence="6" id="KW-0227">DNA damage</keyword>
<evidence type="ECO:0000256" key="2">
    <source>
        <dbReference type="ARBA" id="ARBA00001947"/>
    </source>
</evidence>
<dbReference type="FunFam" id="3.40.50.300:FF:000296">
    <property type="entry name" value="ATP-dependent DNA helicase RecQ"/>
    <property type="match status" value="1"/>
</dbReference>
<sequence length="625" mass="72085">MIDLSKIQEAKELLKQYFGYDEFRQGQEQLIEAALNGQDVLGIMPTGAGKSLCFQIPALMMDGITLVISPLISLMKDQVGTLNQAGIHAAFLNSSLTQGQYHTALKYAMQGRYKIIYVAPERLETEGFINFALNSGVKISMLAVDEAHCVSQWGQDFRPSYLKILEFLKKLPYRPVLTAYTATATAEVRDDIMDILNLRDPFVLTTGFDRENLYYAVKRPRDKYRELLSYLKEKEEKMPGSSGIIYCLSRKNVEEVCYQLREDGFSVTRYHAGLSDEERKENQEDFIYDRKQIMVATNAFGMGIDKPDVRFVVHYNMPKNMESYYQEAGRAGRDGEPAECILYYAPIDNRTNRFLIENGEENEELDAITKQIVMERDWERLRQMTFYCYTKECLRHYILNYFGEQTSGYCGNCLNCLTEFETVDATMEAKAIIQCIRDCYRDFGLSTIVDILKGSKSQKVLSRHLDENSQYGALASESIARIRQIINEMLVYGYLEMTDDEYPVLSVADITKIDDNWNFEIKIPKEVEKEKEERKIQTKKRKKAGAVAALAEEDTELFEALRVLRRMIASEQKIPPYMVFSDKTLVHMSTMKPSNDEEMLEVNGVGEHKLQKYGERFLNEIQKYK</sequence>
<dbReference type="SMART" id="SM00341">
    <property type="entry name" value="HRDC"/>
    <property type="match status" value="1"/>
</dbReference>
<dbReference type="InterPro" id="IPR032284">
    <property type="entry name" value="RecQ_Zn-bd"/>
</dbReference>
<dbReference type="RefSeq" id="WP_306856265.1">
    <property type="nucleotide sequence ID" value="NZ_CP132968.1"/>
</dbReference>
<dbReference type="Proteomes" id="UP001243496">
    <property type="component" value="Chromosome"/>
</dbReference>
<dbReference type="GO" id="GO:0016787">
    <property type="term" value="F:hydrolase activity"/>
    <property type="evidence" value="ECO:0007669"/>
    <property type="project" value="UniProtKB-KW"/>
</dbReference>
<evidence type="ECO:0000256" key="5">
    <source>
        <dbReference type="ARBA" id="ARBA00022741"/>
    </source>
</evidence>
<dbReference type="Gene3D" id="3.40.50.300">
    <property type="entry name" value="P-loop containing nucleotide triphosphate hydrolases"/>
    <property type="match status" value="2"/>
</dbReference>
<dbReference type="GO" id="GO:0006260">
    <property type="term" value="P:DNA replication"/>
    <property type="evidence" value="ECO:0007669"/>
    <property type="project" value="InterPro"/>
</dbReference>
<dbReference type="GO" id="GO:0043590">
    <property type="term" value="C:bacterial nucleoid"/>
    <property type="evidence" value="ECO:0007669"/>
    <property type="project" value="TreeGrafter"/>
</dbReference>
<dbReference type="Pfam" id="PF09382">
    <property type="entry name" value="RQC"/>
    <property type="match status" value="1"/>
</dbReference>
<protein>
    <recommendedName>
        <fullName evidence="16">DNA helicase RecQ</fullName>
        <ecNumber evidence="16">5.6.2.4</ecNumber>
    </recommendedName>
</protein>
<dbReference type="EC" id="5.6.2.4" evidence="16"/>
<dbReference type="InterPro" id="IPR004589">
    <property type="entry name" value="DNA_helicase_ATP-dep_RecQ"/>
</dbReference>
<evidence type="ECO:0000256" key="8">
    <source>
        <dbReference type="ARBA" id="ARBA00022806"/>
    </source>
</evidence>
<gene>
    <name evidence="20" type="primary">recQ</name>
    <name evidence="20" type="ORF">RBI15_09590</name>
</gene>
<dbReference type="Pfam" id="PF00270">
    <property type="entry name" value="DEAD"/>
    <property type="match status" value="1"/>
</dbReference>
<keyword evidence="10" id="KW-0067">ATP-binding</keyword>
<dbReference type="Gene3D" id="1.10.10.10">
    <property type="entry name" value="Winged helix-like DNA-binding domain superfamily/Winged helix DNA-binding domain"/>
    <property type="match status" value="1"/>
</dbReference>
<dbReference type="CDD" id="cd17920">
    <property type="entry name" value="DEXHc_RecQ"/>
    <property type="match status" value="1"/>
</dbReference>
<evidence type="ECO:0000256" key="6">
    <source>
        <dbReference type="ARBA" id="ARBA00022763"/>
    </source>
</evidence>
<dbReference type="GO" id="GO:0005737">
    <property type="term" value="C:cytoplasm"/>
    <property type="evidence" value="ECO:0007669"/>
    <property type="project" value="TreeGrafter"/>
</dbReference>
<dbReference type="SUPFAM" id="SSF47819">
    <property type="entry name" value="HRDC-like"/>
    <property type="match status" value="1"/>
</dbReference>
<dbReference type="Gene3D" id="1.10.150.80">
    <property type="entry name" value="HRDC domain"/>
    <property type="match status" value="1"/>
</dbReference>
<evidence type="ECO:0000256" key="11">
    <source>
        <dbReference type="ARBA" id="ARBA00023125"/>
    </source>
</evidence>
<evidence type="ECO:0000259" key="17">
    <source>
        <dbReference type="PROSITE" id="PS50967"/>
    </source>
</evidence>
<feature type="domain" description="Helicase ATP-binding" evidence="18">
    <location>
        <begin position="31"/>
        <end position="202"/>
    </location>
</feature>
<dbReference type="SMART" id="SM00956">
    <property type="entry name" value="RQC"/>
    <property type="match status" value="1"/>
</dbReference>
<dbReference type="AlphaFoldDB" id="A0AAQ3GSF6"/>
<dbReference type="FunFam" id="1.10.150.80:FF:000002">
    <property type="entry name" value="ATP-dependent DNA helicase RecQ"/>
    <property type="match status" value="1"/>
</dbReference>
<evidence type="ECO:0000256" key="7">
    <source>
        <dbReference type="ARBA" id="ARBA00022801"/>
    </source>
</evidence>
<dbReference type="EMBL" id="CP132968">
    <property type="protein sequence ID" value="WMD15631.1"/>
    <property type="molecule type" value="Genomic_DNA"/>
</dbReference>
<dbReference type="PROSITE" id="PS51194">
    <property type="entry name" value="HELICASE_CTER"/>
    <property type="match status" value="1"/>
</dbReference>
<evidence type="ECO:0000256" key="13">
    <source>
        <dbReference type="ARBA" id="ARBA00023204"/>
    </source>
</evidence>
<dbReference type="GO" id="GO:0046872">
    <property type="term" value="F:metal ion binding"/>
    <property type="evidence" value="ECO:0007669"/>
    <property type="project" value="UniProtKB-KW"/>
</dbReference>
<comment type="similarity">
    <text evidence="3">Belongs to the helicase family. RecQ subfamily.</text>
</comment>
<comment type="cofactor">
    <cofactor evidence="2">
        <name>Zn(2+)</name>
        <dbReference type="ChEBI" id="CHEBI:29105"/>
    </cofactor>
</comment>
<dbReference type="NCBIfam" id="TIGR00614">
    <property type="entry name" value="recQ_fam"/>
    <property type="match status" value="1"/>
</dbReference>
<dbReference type="GO" id="GO:0009378">
    <property type="term" value="F:four-way junction helicase activity"/>
    <property type="evidence" value="ECO:0007669"/>
    <property type="project" value="TreeGrafter"/>
</dbReference>
<evidence type="ECO:0000259" key="18">
    <source>
        <dbReference type="PROSITE" id="PS51192"/>
    </source>
</evidence>
<keyword evidence="13" id="KW-0234">DNA repair</keyword>
<keyword evidence="8 20" id="KW-0347">Helicase</keyword>
<dbReference type="InterPro" id="IPR001650">
    <property type="entry name" value="Helicase_C-like"/>
</dbReference>
<evidence type="ECO:0000256" key="16">
    <source>
        <dbReference type="NCBIfam" id="TIGR01389"/>
    </source>
</evidence>
<evidence type="ECO:0000256" key="1">
    <source>
        <dbReference type="ARBA" id="ARBA00001946"/>
    </source>
</evidence>
<dbReference type="GO" id="GO:0003677">
    <property type="term" value="F:DNA binding"/>
    <property type="evidence" value="ECO:0007669"/>
    <property type="project" value="UniProtKB-KW"/>
</dbReference>
<dbReference type="PANTHER" id="PTHR13710">
    <property type="entry name" value="DNA HELICASE RECQ FAMILY MEMBER"/>
    <property type="match status" value="1"/>
</dbReference>
<evidence type="ECO:0000313" key="20">
    <source>
        <dbReference type="EMBL" id="WMD15631.1"/>
    </source>
</evidence>
<dbReference type="InterPro" id="IPR036388">
    <property type="entry name" value="WH-like_DNA-bd_sf"/>
</dbReference>
<dbReference type="PANTHER" id="PTHR13710:SF105">
    <property type="entry name" value="ATP-DEPENDENT DNA HELICASE Q1"/>
    <property type="match status" value="1"/>
</dbReference>
<dbReference type="InterPro" id="IPR014001">
    <property type="entry name" value="Helicase_ATP-bd"/>
</dbReference>
<dbReference type="PROSITE" id="PS51192">
    <property type="entry name" value="HELICASE_ATP_BIND_1"/>
    <property type="match status" value="1"/>
</dbReference>
<dbReference type="FunFam" id="3.40.50.300:FF:000156">
    <property type="entry name" value="ATP-dependent DNA helicase recQ"/>
    <property type="match status" value="1"/>
</dbReference>
<keyword evidence="9" id="KW-0862">Zinc</keyword>
<dbReference type="SUPFAM" id="SSF46785">
    <property type="entry name" value="Winged helix' DNA-binding domain"/>
    <property type="match status" value="1"/>
</dbReference>
<comment type="cofactor">
    <cofactor evidence="1">
        <name>Mg(2+)</name>
        <dbReference type="ChEBI" id="CHEBI:18420"/>
    </cofactor>
</comment>
<dbReference type="GO" id="GO:0043138">
    <property type="term" value="F:3'-5' DNA helicase activity"/>
    <property type="evidence" value="ECO:0007669"/>
    <property type="project" value="UniProtKB-EC"/>
</dbReference>
<proteinExistence type="inferred from homology"/>
<dbReference type="SMART" id="SM00490">
    <property type="entry name" value="HELICc"/>
    <property type="match status" value="1"/>
</dbReference>
<dbReference type="InterPro" id="IPR027417">
    <property type="entry name" value="P-loop_NTPase"/>
</dbReference>
<evidence type="ECO:0000313" key="21">
    <source>
        <dbReference type="Proteomes" id="UP001243496"/>
    </source>
</evidence>
<keyword evidence="14" id="KW-0413">Isomerase</keyword>